<evidence type="ECO:0000313" key="3">
    <source>
        <dbReference type="EMBL" id="MBO3663095.1"/>
    </source>
</evidence>
<dbReference type="Pfam" id="PF04030">
    <property type="entry name" value="ALO"/>
    <property type="match status" value="1"/>
</dbReference>
<dbReference type="Gene3D" id="3.30.70.2530">
    <property type="match status" value="1"/>
</dbReference>
<dbReference type="GO" id="GO:0080049">
    <property type="term" value="F:L-gulono-1,4-lactone dehydrogenase activity"/>
    <property type="evidence" value="ECO:0007669"/>
    <property type="project" value="TreeGrafter"/>
</dbReference>
<keyword evidence="1" id="KW-0560">Oxidoreductase</keyword>
<dbReference type="SUPFAM" id="SSF56176">
    <property type="entry name" value="FAD-binding/transporter-associated domain-like"/>
    <property type="match status" value="1"/>
</dbReference>
<dbReference type="PROSITE" id="PS51387">
    <property type="entry name" value="FAD_PCMH"/>
    <property type="match status" value="1"/>
</dbReference>
<dbReference type="InterPro" id="IPR016167">
    <property type="entry name" value="FAD-bd_PCMH_sub1"/>
</dbReference>
<evidence type="ECO:0000259" key="2">
    <source>
        <dbReference type="PROSITE" id="PS51387"/>
    </source>
</evidence>
<dbReference type="PANTHER" id="PTHR43762:SF1">
    <property type="entry name" value="D-ARABINONO-1,4-LACTONE OXIDASE"/>
    <property type="match status" value="1"/>
</dbReference>
<accession>A0A939QJ64</accession>
<dbReference type="EMBL" id="JAGFOA010000002">
    <property type="protein sequence ID" value="MBO3663095.1"/>
    <property type="molecule type" value="Genomic_DNA"/>
</dbReference>
<dbReference type="InterPro" id="IPR007173">
    <property type="entry name" value="ALO_C"/>
</dbReference>
<dbReference type="Pfam" id="PF01565">
    <property type="entry name" value="FAD_binding_4"/>
    <property type="match status" value="1"/>
</dbReference>
<dbReference type="GO" id="GO:0071949">
    <property type="term" value="F:FAD binding"/>
    <property type="evidence" value="ECO:0007669"/>
    <property type="project" value="InterPro"/>
</dbReference>
<dbReference type="GO" id="GO:0016020">
    <property type="term" value="C:membrane"/>
    <property type="evidence" value="ECO:0007669"/>
    <property type="project" value="InterPro"/>
</dbReference>
<dbReference type="InterPro" id="IPR016171">
    <property type="entry name" value="Vanillyl_alc_oxidase_C-sub2"/>
</dbReference>
<dbReference type="Gene3D" id="1.10.45.10">
    <property type="entry name" value="Vanillyl-alcohol Oxidase, Chain A, domain 4"/>
    <property type="match status" value="1"/>
</dbReference>
<dbReference type="InterPro" id="IPR006094">
    <property type="entry name" value="Oxid_FAD_bind_N"/>
</dbReference>
<dbReference type="InterPro" id="IPR016169">
    <property type="entry name" value="FAD-bd_PCMH_sub2"/>
</dbReference>
<sequence>MTLTNWAGNVRFRATEVATPSTIDEVREILSRPGKVRALGSGHSFNLIADTDATLISTAKLTSAPVIDEEARTVTVGAGTRYGELAPLLEQRGWALANLASLPHITIAGSVATGTHGSGDGVGTLSSAVAGIELVTASGEVRNLRRGDREFNGAVVSLGALGIVTRITLDIEPSFEVTQRVFTKLPLETALENFDAIMSAAYSVSMFLQWTDPDVVDQVWTKARDEQVPVLPGDPAAASERMHPLAGVSAEACTEQLGLPGRWMDRLPHFRLDFTPSNGDELQSELLVPRRNAVEAIRTLRTLADDIAPLIQVTEVRSMKADKLWLSPAYQTDAIGLHFTWKQDQPAVEAVIAKIEGALAPFDPRPHWGKLSLAPVRDLARVWPKLGDFAALAREFDPEGRFRNDHLAFLDDLGR</sequence>
<evidence type="ECO:0000313" key="4">
    <source>
        <dbReference type="Proteomes" id="UP000680132"/>
    </source>
</evidence>
<dbReference type="InterPro" id="IPR010031">
    <property type="entry name" value="FAD_lactone_oxidase-like"/>
</dbReference>
<dbReference type="PANTHER" id="PTHR43762">
    <property type="entry name" value="L-GULONOLACTONE OXIDASE"/>
    <property type="match status" value="1"/>
</dbReference>
<organism evidence="3 4">
    <name type="scientific">Microbacterium stercoris</name>
    <dbReference type="NCBI Taxonomy" id="2820289"/>
    <lineage>
        <taxon>Bacteria</taxon>
        <taxon>Bacillati</taxon>
        <taxon>Actinomycetota</taxon>
        <taxon>Actinomycetes</taxon>
        <taxon>Micrococcales</taxon>
        <taxon>Microbacteriaceae</taxon>
        <taxon>Microbacterium</taxon>
    </lineage>
</organism>
<evidence type="ECO:0000256" key="1">
    <source>
        <dbReference type="ARBA" id="ARBA00023002"/>
    </source>
</evidence>
<dbReference type="PIRSF" id="PIRSF000136">
    <property type="entry name" value="LGO_GLO"/>
    <property type="match status" value="1"/>
</dbReference>
<dbReference type="Proteomes" id="UP000680132">
    <property type="component" value="Unassembled WGS sequence"/>
</dbReference>
<dbReference type="GO" id="GO:0003885">
    <property type="term" value="F:D-arabinono-1,4-lactone oxidase activity"/>
    <property type="evidence" value="ECO:0007669"/>
    <property type="project" value="InterPro"/>
</dbReference>
<dbReference type="AlphaFoldDB" id="A0A939QJ64"/>
<keyword evidence="4" id="KW-1185">Reference proteome</keyword>
<reference evidence="3" key="1">
    <citation type="submission" date="2021-03" db="EMBL/GenBank/DDBJ databases">
        <title>Microbacterium sp. nov., a novel actinobacterium isolated from cow dung.</title>
        <authorList>
            <person name="Zhang L."/>
        </authorList>
    </citation>
    <scope>NUCLEOTIDE SEQUENCE</scope>
    <source>
        <strain evidence="3">NEAU-LLB</strain>
    </source>
</reference>
<dbReference type="Gene3D" id="3.30.43.10">
    <property type="entry name" value="Uridine Diphospho-n-acetylenolpyruvylglucosamine Reductase, domain 2"/>
    <property type="match status" value="1"/>
</dbReference>
<dbReference type="Gene3D" id="3.30.465.10">
    <property type="match status" value="1"/>
</dbReference>
<protein>
    <submittedName>
        <fullName evidence="3">FAD-binding protein</fullName>
    </submittedName>
</protein>
<dbReference type="RefSeq" id="WP_208501762.1">
    <property type="nucleotide sequence ID" value="NZ_JAGFOA010000002.1"/>
</dbReference>
<gene>
    <name evidence="3" type="ORF">J5V96_06165</name>
</gene>
<dbReference type="InterPro" id="IPR016166">
    <property type="entry name" value="FAD-bd_PCMH"/>
</dbReference>
<comment type="caution">
    <text evidence="3">The sequence shown here is derived from an EMBL/GenBank/DDBJ whole genome shotgun (WGS) entry which is preliminary data.</text>
</comment>
<dbReference type="Gene3D" id="3.30.70.2520">
    <property type="match status" value="1"/>
</dbReference>
<proteinExistence type="predicted"/>
<dbReference type="InterPro" id="IPR036318">
    <property type="entry name" value="FAD-bd_PCMH-like_sf"/>
</dbReference>
<feature type="domain" description="FAD-binding PCMH-type" evidence="2">
    <location>
        <begin position="10"/>
        <end position="174"/>
    </location>
</feature>
<name>A0A939QJ64_9MICO</name>